<evidence type="ECO:0000313" key="3">
    <source>
        <dbReference type="EMBL" id="MDG3002191.1"/>
    </source>
</evidence>
<feature type="chain" id="PRO_5046980784" evidence="1">
    <location>
        <begin position="30"/>
        <end position="1074"/>
    </location>
</feature>
<dbReference type="Gene3D" id="2.30.40.10">
    <property type="entry name" value="Urease, subunit C, domain 1"/>
    <property type="match status" value="2"/>
</dbReference>
<organism evidence="3 4">
    <name type="scientific">Paludisphaera mucosa</name>
    <dbReference type="NCBI Taxonomy" id="3030827"/>
    <lineage>
        <taxon>Bacteria</taxon>
        <taxon>Pseudomonadati</taxon>
        <taxon>Planctomycetota</taxon>
        <taxon>Planctomycetia</taxon>
        <taxon>Isosphaerales</taxon>
        <taxon>Isosphaeraceae</taxon>
        <taxon>Paludisphaera</taxon>
    </lineage>
</organism>
<dbReference type="Gene3D" id="3.20.20.140">
    <property type="entry name" value="Metal-dependent hydrolases"/>
    <property type="match status" value="2"/>
</dbReference>
<dbReference type="RefSeq" id="WP_277858558.1">
    <property type="nucleotide sequence ID" value="NZ_JARRAG010000001.1"/>
</dbReference>
<dbReference type="SUPFAM" id="SSF51338">
    <property type="entry name" value="Composite domain of metallo-dependent hydrolases"/>
    <property type="match status" value="2"/>
</dbReference>
<dbReference type="InterPro" id="IPR013108">
    <property type="entry name" value="Amidohydro_3"/>
</dbReference>
<sequence>MITLGRNRGLRVVAGLTALACWVAGPARAEELPADVVIRGGTLVDGSGSPRRTADVAIRGDRIVAVGDLAALARSRTIDAAGLVVAPGFIDLHTHSDDGIVAAKGRLNLNYITQGVTTIVTGNCGMGPIDVAKYFARIDAVGAGSNVVHLIPHGALRRAVLGVEDREPTAEEMAKLKELAKQAMDAGSWGMSTGLIYVPSRYGRTAELVELAKLVHGYGGIYASHIRNEERGLLEAVDEALAIGEQSGAPVHISHLKASGRRNWGKTAQALAKIAEARAKGRVATADQYPYVASSTSLGAMVVPHWAVRVSKEDFAKLADDPVQGPKLREEIQRELDERMGGAAIRLTTYAPKPSRVGKDLETIAKEEGTTPIEVVLDVQRHGGTQAINFSMSEDEVRAVMRSEFVATASDGSARGEIDDGARPHPRSFGTFPRKIRYAEDEHVLTLEQAVRANAGLPASILGLCDRGVVRPGAYADLVVFDPKTFRDAATFEEPMKYAEGARFVFVNGVAVVADGKRPDYPGPDDRLPGRALRLKKDGPADLVLLPGRIWTGDPARPWAEALAARAGAIVAVGSRDEGLAWKGPSTRLVEAPGTLATPGLVDAHGHIESLGASLLQLDLRGVKSLDEVARRVKEHAAGLPADAWVLGANWDQSLWPGGAFPDASVLDAAAPGRAVWLSRVDGHAGWASTEAMRRAGVDASSQPPSDGQIHHLADGRPSGVFIDGAMGLVGRVVPPPSREDVRKRILAAQDRILSYGLTGVHDAGVSAREAEVFGELDQGGALKLRVYAMASPPAGREVEFVSKPPRPATPGSRFEMRAIKLFIDGAMGSRGALLFEPYADDPHNVGLLLIDPKTLEATTAAAIENGWQVAVHAIGDKGNALVLDAFAAARRAFPLATEPRLRIEHAQVVRRQDVARFAELGVIASMQPSHASDDMRWADARLGPGRVDGAYAWRWFLDAKVRLAFGSDFPVEVVDPQWGLYAALTRQDAAGEPKGGWHPDQRMSLEETLRAFTAGAAYAAFAEMRSGVLKPGFRADVTVFDRDLFQQPPAGVLGAKVRHTIVDGGVAFEANRP</sequence>
<feature type="domain" description="Amidohydrolase 3" evidence="2">
    <location>
        <begin position="589"/>
        <end position="1067"/>
    </location>
</feature>
<evidence type="ECO:0000313" key="4">
    <source>
        <dbReference type="Proteomes" id="UP001216907"/>
    </source>
</evidence>
<dbReference type="Gene3D" id="3.30.1490.130">
    <property type="entry name" value="D-aminoacylase. Domain 3"/>
    <property type="match status" value="1"/>
</dbReference>
<proteinExistence type="predicted"/>
<dbReference type="InterPro" id="IPR023100">
    <property type="entry name" value="D-aminoacylase_insert_dom_sf"/>
</dbReference>
<dbReference type="Gene3D" id="3.10.310.70">
    <property type="match status" value="1"/>
</dbReference>
<feature type="signal peptide" evidence="1">
    <location>
        <begin position="1"/>
        <end position="29"/>
    </location>
</feature>
<dbReference type="InterPro" id="IPR033932">
    <property type="entry name" value="YtcJ-like"/>
</dbReference>
<accession>A0ABT6F3S9</accession>
<feature type="domain" description="Amidohydrolase 3" evidence="2">
    <location>
        <begin position="76"/>
        <end position="254"/>
    </location>
</feature>
<dbReference type="Pfam" id="PF07969">
    <property type="entry name" value="Amidohydro_3"/>
    <property type="match status" value="3"/>
</dbReference>
<dbReference type="CDD" id="cd01297">
    <property type="entry name" value="D-aminoacylase"/>
    <property type="match status" value="1"/>
</dbReference>
<keyword evidence="4" id="KW-1185">Reference proteome</keyword>
<dbReference type="SUPFAM" id="SSF51556">
    <property type="entry name" value="Metallo-dependent hydrolases"/>
    <property type="match status" value="2"/>
</dbReference>
<evidence type="ECO:0000259" key="2">
    <source>
        <dbReference type="Pfam" id="PF07969"/>
    </source>
</evidence>
<feature type="domain" description="Amidohydrolase 3" evidence="2">
    <location>
        <begin position="359"/>
        <end position="513"/>
    </location>
</feature>
<dbReference type="EMBL" id="JARRAG010000001">
    <property type="protein sequence ID" value="MDG3002191.1"/>
    <property type="molecule type" value="Genomic_DNA"/>
</dbReference>
<keyword evidence="1" id="KW-0732">Signal</keyword>
<dbReference type="PANTHER" id="PTHR22642">
    <property type="entry name" value="IMIDAZOLONEPROPIONASE"/>
    <property type="match status" value="1"/>
</dbReference>
<dbReference type="PANTHER" id="PTHR22642:SF2">
    <property type="entry name" value="PROTEIN LONG AFTER FAR-RED 3"/>
    <property type="match status" value="1"/>
</dbReference>
<dbReference type="CDD" id="cd01300">
    <property type="entry name" value="YtcJ_like"/>
    <property type="match status" value="1"/>
</dbReference>
<evidence type="ECO:0000256" key="1">
    <source>
        <dbReference type="SAM" id="SignalP"/>
    </source>
</evidence>
<protein>
    <submittedName>
        <fullName evidence="3">Amidohydrolase family protein</fullName>
    </submittedName>
</protein>
<dbReference type="Proteomes" id="UP001216907">
    <property type="component" value="Unassembled WGS sequence"/>
</dbReference>
<comment type="caution">
    <text evidence="3">The sequence shown here is derived from an EMBL/GenBank/DDBJ whole genome shotgun (WGS) entry which is preliminary data.</text>
</comment>
<name>A0ABT6F3S9_9BACT</name>
<dbReference type="InterPro" id="IPR011059">
    <property type="entry name" value="Metal-dep_hydrolase_composite"/>
</dbReference>
<reference evidence="3 4" key="1">
    <citation type="submission" date="2023-03" db="EMBL/GenBank/DDBJ databases">
        <title>Paludisphaera mucosa sp. nov. a novel planctomycete from northern fen.</title>
        <authorList>
            <person name="Ivanova A."/>
        </authorList>
    </citation>
    <scope>NUCLEOTIDE SEQUENCE [LARGE SCALE GENOMIC DNA]</scope>
    <source>
        <strain evidence="3 4">Pla2</strain>
    </source>
</reference>
<dbReference type="InterPro" id="IPR032466">
    <property type="entry name" value="Metal_Hydrolase"/>
</dbReference>
<gene>
    <name evidence="3" type="ORF">PZE19_00170</name>
</gene>